<feature type="region of interest" description="Disordered" evidence="1">
    <location>
        <begin position="1"/>
        <end position="29"/>
    </location>
</feature>
<reference evidence="2 3" key="1">
    <citation type="journal article" date="2019" name="Commun. Biol.">
        <title>The bagworm genome reveals a unique fibroin gene that provides high tensile strength.</title>
        <authorList>
            <person name="Kono N."/>
            <person name="Nakamura H."/>
            <person name="Ohtoshi R."/>
            <person name="Tomita M."/>
            <person name="Numata K."/>
            <person name="Arakawa K."/>
        </authorList>
    </citation>
    <scope>NUCLEOTIDE SEQUENCE [LARGE SCALE GENOMIC DNA]</scope>
</reference>
<feature type="compositionally biased region" description="Basic and acidic residues" evidence="1">
    <location>
        <begin position="10"/>
        <end position="20"/>
    </location>
</feature>
<name>A0A4C1ZYE7_EUMVA</name>
<dbReference type="EMBL" id="BGZK01002219">
    <property type="protein sequence ID" value="GBP91883.1"/>
    <property type="molecule type" value="Genomic_DNA"/>
</dbReference>
<evidence type="ECO:0000313" key="2">
    <source>
        <dbReference type="EMBL" id="GBP91883.1"/>
    </source>
</evidence>
<feature type="region of interest" description="Disordered" evidence="1">
    <location>
        <begin position="125"/>
        <end position="171"/>
    </location>
</feature>
<dbReference type="AlphaFoldDB" id="A0A4C1ZYE7"/>
<accession>A0A4C1ZYE7</accession>
<comment type="caution">
    <text evidence="2">The sequence shown here is derived from an EMBL/GenBank/DDBJ whole genome shotgun (WGS) entry which is preliminary data.</text>
</comment>
<evidence type="ECO:0000256" key="1">
    <source>
        <dbReference type="SAM" id="MobiDB-lite"/>
    </source>
</evidence>
<sequence>MTGHYATIEPEDRCGKDQRRLGSGWQTPPRLYDQSDTEQQCGCSSRVMIVTKEQSVYFPPVVFGQNKFFAPVLENYPTTAMWLTETLWKLVEFCIPPSDFDGEFDLPLPVADVRHQDSVLCHVKDAVSKAPPSPSQTSVPPETERSKPKSSTTLKSKNKSSRAGDTKTEMRLSGHTLLAGIGRVVAFEIEGSRNPNTGEVVVTASAGRLPTRDDAPVVFINVTELHDAPGRDCRIENKAQVAAVCGGQTYVEYQALMPTRTPLRGGVYDMSSFCRSIGPYKYHSVVVPRISCIIEVYTRWKCGGVVHASESIQLKDEVHFKDTYVLPMAPEMASLVVAEFAEAPLEIELRGIGQVTPISLASKFSGADDARDKHVDKGLSKKEEGSRTDLLIAVCRVDVIGLSKGNSAIVNGEFPLYPPNKRTAEIDREDRCTNDINRIRVPIDSEQVPSASMVLEAQMTLRVSVGYVGCTPPKLVTGFVRLHCSMGKDGSTSEVREKLMSINEKLQNVERLEDTLTGWMCDVGSCTLIFLEGSADEVFHIWDFMRNFHPHIRIVFCPSNVHPQRIYHGNTIIKADPSFSYMPLICVDSGIGCAGCFKQPLSGDRSSTEQK</sequence>
<organism evidence="2 3">
    <name type="scientific">Eumeta variegata</name>
    <name type="common">Bagworm moth</name>
    <name type="synonym">Eumeta japonica</name>
    <dbReference type="NCBI Taxonomy" id="151549"/>
    <lineage>
        <taxon>Eukaryota</taxon>
        <taxon>Metazoa</taxon>
        <taxon>Ecdysozoa</taxon>
        <taxon>Arthropoda</taxon>
        <taxon>Hexapoda</taxon>
        <taxon>Insecta</taxon>
        <taxon>Pterygota</taxon>
        <taxon>Neoptera</taxon>
        <taxon>Endopterygota</taxon>
        <taxon>Lepidoptera</taxon>
        <taxon>Glossata</taxon>
        <taxon>Ditrysia</taxon>
        <taxon>Tineoidea</taxon>
        <taxon>Psychidae</taxon>
        <taxon>Oiketicinae</taxon>
        <taxon>Eumeta</taxon>
    </lineage>
</organism>
<protein>
    <submittedName>
        <fullName evidence="2">Uncharacterized protein</fullName>
    </submittedName>
</protein>
<keyword evidence="3" id="KW-1185">Reference proteome</keyword>
<dbReference type="OrthoDB" id="188352at2759"/>
<feature type="compositionally biased region" description="Basic and acidic residues" evidence="1">
    <location>
        <begin position="162"/>
        <end position="171"/>
    </location>
</feature>
<proteinExistence type="predicted"/>
<dbReference type="STRING" id="151549.A0A4C1ZYE7"/>
<dbReference type="Proteomes" id="UP000299102">
    <property type="component" value="Unassembled WGS sequence"/>
</dbReference>
<gene>
    <name evidence="2" type="ORF">EVAR_64489_1</name>
</gene>
<evidence type="ECO:0000313" key="3">
    <source>
        <dbReference type="Proteomes" id="UP000299102"/>
    </source>
</evidence>